<name>A0ABP7HXM3_9ACTN</name>
<reference evidence="4" key="1">
    <citation type="journal article" date="2019" name="Int. J. Syst. Evol. Microbiol.">
        <title>The Global Catalogue of Microorganisms (GCM) 10K type strain sequencing project: providing services to taxonomists for standard genome sequencing and annotation.</title>
        <authorList>
            <consortium name="The Broad Institute Genomics Platform"/>
            <consortium name="The Broad Institute Genome Sequencing Center for Infectious Disease"/>
            <person name="Wu L."/>
            <person name="Ma J."/>
        </authorList>
    </citation>
    <scope>NUCLEOTIDE SEQUENCE [LARGE SCALE GENOMIC DNA]</scope>
    <source>
        <strain evidence="4">JCM 16908</strain>
    </source>
</reference>
<evidence type="ECO:0000259" key="2">
    <source>
        <dbReference type="Pfam" id="PF26370"/>
    </source>
</evidence>
<dbReference type="Pfam" id="PF26370">
    <property type="entry name" value="KDD_N"/>
    <property type="match status" value="1"/>
</dbReference>
<sequence>MIDTSPIGLHRVLEPSGVLPQAALRLDASPGLRPGEVRLRVERLNLDAASYRQLSAKHGGDGAAIRAEVLEIVGARGKMHNPVTGSGGMLVGVVDEVTPSSPLGLKPGHRVATLVSLTLTPLALSDGLARWDGLSEQVPADGHAILFARSIAAVLPDDLPVPLALAVMDVCGAPALTDRVVRRYVPCHAESGPRQGSGPVVAVIGAAGKSGSLSLAAARRAGARHLVGIVPHAAEATLLEEAGLADAVVIADARDPVALAGSVRQAGGPADVTVVCVDVPGCEGGALLSTRDGGIVVFFSMATSFSAAALGAEGLAADVTMLVGNGYVPGHAALALDLLRAEPGVRRLFERRVEPALDGGRVEHGPERRVEPAQDGRDA</sequence>
<evidence type="ECO:0000256" key="1">
    <source>
        <dbReference type="SAM" id="MobiDB-lite"/>
    </source>
</evidence>
<gene>
    <name evidence="3" type="primary">kdd</name>
    <name evidence="3" type="ORF">GCM10022226_24570</name>
</gene>
<protein>
    <submittedName>
        <fullName evidence="3">L-erythro-3,5-diaminohexanoate dehydrogenase</fullName>
    </submittedName>
</protein>
<evidence type="ECO:0000313" key="4">
    <source>
        <dbReference type="Proteomes" id="UP001500888"/>
    </source>
</evidence>
<accession>A0ABP7HXM3</accession>
<dbReference type="RefSeq" id="WP_344938045.1">
    <property type="nucleotide sequence ID" value="NZ_BAAAZR010000004.1"/>
</dbReference>
<evidence type="ECO:0000313" key="3">
    <source>
        <dbReference type="EMBL" id="GAA3803869.1"/>
    </source>
</evidence>
<dbReference type="InterPro" id="IPR058932">
    <property type="entry name" value="KDD_N"/>
</dbReference>
<dbReference type="EMBL" id="BAAAZR010000004">
    <property type="protein sequence ID" value="GAA3803869.1"/>
    <property type="molecule type" value="Genomic_DNA"/>
</dbReference>
<comment type="caution">
    <text evidence="3">The sequence shown here is derived from an EMBL/GenBank/DDBJ whole genome shotgun (WGS) entry which is preliminary data.</text>
</comment>
<feature type="region of interest" description="Disordered" evidence="1">
    <location>
        <begin position="358"/>
        <end position="379"/>
    </location>
</feature>
<keyword evidence="4" id="KW-1185">Reference proteome</keyword>
<organism evidence="3 4">
    <name type="scientific">Sphaerisporangium flaviroseum</name>
    <dbReference type="NCBI Taxonomy" id="509199"/>
    <lineage>
        <taxon>Bacteria</taxon>
        <taxon>Bacillati</taxon>
        <taxon>Actinomycetota</taxon>
        <taxon>Actinomycetes</taxon>
        <taxon>Streptosporangiales</taxon>
        <taxon>Streptosporangiaceae</taxon>
        <taxon>Sphaerisporangium</taxon>
    </lineage>
</organism>
<dbReference type="Proteomes" id="UP001500888">
    <property type="component" value="Unassembled WGS sequence"/>
</dbReference>
<proteinExistence type="predicted"/>
<dbReference type="SUPFAM" id="SSF51735">
    <property type="entry name" value="NAD(P)-binding Rossmann-fold domains"/>
    <property type="match status" value="1"/>
</dbReference>
<feature type="domain" description="L-erythro-3,5-diaminohexanoate dehydrogenase N-terminal" evidence="2">
    <location>
        <begin position="10"/>
        <end position="156"/>
    </location>
</feature>
<dbReference type="InterPro" id="IPR036291">
    <property type="entry name" value="NAD(P)-bd_dom_sf"/>
</dbReference>
<dbReference type="Gene3D" id="3.90.180.10">
    <property type="entry name" value="Medium-chain alcohol dehydrogenases, catalytic domain"/>
    <property type="match status" value="1"/>
</dbReference>